<dbReference type="Pfam" id="PF02569">
    <property type="entry name" value="Pantoate_ligase"/>
    <property type="match status" value="1"/>
</dbReference>
<dbReference type="NCBIfam" id="TIGR00125">
    <property type="entry name" value="cyt_tran_rel"/>
    <property type="match status" value="1"/>
</dbReference>
<comment type="similarity">
    <text evidence="3">Belongs to the cytidylate kinase family. Type 1 subfamily.</text>
</comment>
<dbReference type="AlphaFoldDB" id="A0A846H901"/>
<feature type="binding site" evidence="15">
    <location>
        <position position="201"/>
    </location>
    <ligand>
        <name>ATP</name>
        <dbReference type="ChEBI" id="CHEBI:30616"/>
    </ligand>
</feature>
<reference evidence="17 18" key="1">
    <citation type="journal article" date="2015" name="Genome Announc.">
        <title>Draft Genome Sequence of Cyanobacterium Hassallia byssoidea Strain VB512170, Isolated from Monuments in India.</title>
        <authorList>
            <person name="Singh D."/>
            <person name="Chandrababunaidu M.M."/>
            <person name="Panda A."/>
            <person name="Sen D."/>
            <person name="Bhattacharyya S."/>
            <person name="Adhikary S.P."/>
            <person name="Tripathy S."/>
        </authorList>
    </citation>
    <scope>NUCLEOTIDE SEQUENCE [LARGE SCALE GENOMIC DNA]</scope>
    <source>
        <strain evidence="17 18">VB512170</strain>
    </source>
</reference>
<dbReference type="EMBL" id="JTCM02000018">
    <property type="protein sequence ID" value="NEU73070.1"/>
    <property type="molecule type" value="Genomic_DNA"/>
</dbReference>
<evidence type="ECO:0000259" key="16">
    <source>
        <dbReference type="Pfam" id="PF02224"/>
    </source>
</evidence>
<organism evidence="17 18">
    <name type="scientific">Hassallia byssoidea VB512170</name>
    <dbReference type="NCBI Taxonomy" id="1304833"/>
    <lineage>
        <taxon>Bacteria</taxon>
        <taxon>Bacillati</taxon>
        <taxon>Cyanobacteriota</taxon>
        <taxon>Cyanophyceae</taxon>
        <taxon>Nostocales</taxon>
        <taxon>Tolypothrichaceae</taxon>
        <taxon>Hassallia</taxon>
    </lineage>
</organism>
<dbReference type="InterPro" id="IPR004821">
    <property type="entry name" value="Cyt_trans-like"/>
</dbReference>
<dbReference type="Pfam" id="PF02224">
    <property type="entry name" value="Cytidylate_kin"/>
    <property type="match status" value="1"/>
</dbReference>
<feature type="binding site" evidence="15">
    <location>
        <position position="79"/>
    </location>
    <ligand>
        <name>(R)-pantoate</name>
        <dbReference type="ChEBI" id="CHEBI:15980"/>
    </ligand>
</feature>
<evidence type="ECO:0000256" key="14">
    <source>
        <dbReference type="ARBA" id="ARBA00048478"/>
    </source>
</evidence>
<keyword evidence="6 15" id="KW-0566">Pantothenate biosynthesis</keyword>
<feature type="active site" description="Proton donor" evidence="15">
    <location>
        <position position="55"/>
    </location>
</feature>
<keyword evidence="8 15" id="KW-0547">Nucleotide-binding</keyword>
<dbReference type="Gene3D" id="3.40.50.300">
    <property type="entry name" value="P-loop containing nucleotide triphosphate hydrolases"/>
    <property type="match status" value="1"/>
</dbReference>
<dbReference type="InterPro" id="IPR024894">
    <property type="entry name" value="Pantoate_ligase/cytidylate_kin"/>
</dbReference>
<dbReference type="HAMAP" id="MF_00158">
    <property type="entry name" value="PanC"/>
    <property type="match status" value="1"/>
</dbReference>
<keyword evidence="10 15" id="KW-0067">ATP-binding</keyword>
<dbReference type="Proteomes" id="UP000031549">
    <property type="component" value="Unassembled WGS sequence"/>
</dbReference>
<accession>A0A846H901</accession>
<dbReference type="RefSeq" id="WP_039737443.1">
    <property type="nucleotide sequence ID" value="NZ_JTCM02000018.1"/>
</dbReference>
<evidence type="ECO:0000256" key="12">
    <source>
        <dbReference type="ARBA" id="ARBA00047615"/>
    </source>
</evidence>
<dbReference type="SUPFAM" id="SSF52374">
    <property type="entry name" value="Nucleotidylyl transferase"/>
    <property type="match status" value="1"/>
</dbReference>
<comment type="function">
    <text evidence="15">Catalyzes the transfer of a phosphate group from ATP to either CMP or dCMP to form CDP or dCDP and ADP, respectively.</text>
</comment>
<dbReference type="CDD" id="cd02020">
    <property type="entry name" value="CMPK"/>
    <property type="match status" value="1"/>
</dbReference>
<feature type="binding site" evidence="15">
    <location>
        <position position="178"/>
    </location>
    <ligand>
        <name>(R)-pantoate</name>
        <dbReference type="ChEBI" id="CHEBI:15980"/>
    </ligand>
</feature>
<dbReference type="InterPro" id="IPR011994">
    <property type="entry name" value="Cytidylate_kinase_dom"/>
</dbReference>
<comment type="catalytic activity">
    <reaction evidence="12 15">
        <text>dCMP + ATP = dCDP + ADP</text>
        <dbReference type="Rhea" id="RHEA:25094"/>
        <dbReference type="ChEBI" id="CHEBI:30616"/>
        <dbReference type="ChEBI" id="CHEBI:57566"/>
        <dbReference type="ChEBI" id="CHEBI:58593"/>
        <dbReference type="ChEBI" id="CHEBI:456216"/>
        <dbReference type="EC" id="2.7.4.25"/>
    </reaction>
</comment>
<comment type="catalytic activity">
    <reaction evidence="14 15">
        <text>CMP + ATP = CDP + ADP</text>
        <dbReference type="Rhea" id="RHEA:11600"/>
        <dbReference type="ChEBI" id="CHEBI:30616"/>
        <dbReference type="ChEBI" id="CHEBI:58069"/>
        <dbReference type="ChEBI" id="CHEBI:60377"/>
        <dbReference type="ChEBI" id="CHEBI:456216"/>
        <dbReference type="EC" id="2.7.4.25"/>
    </reaction>
</comment>
<proteinExistence type="inferred from homology"/>
<dbReference type="Gene3D" id="3.40.50.620">
    <property type="entry name" value="HUPs"/>
    <property type="match status" value="1"/>
</dbReference>
<evidence type="ECO:0000256" key="6">
    <source>
        <dbReference type="ARBA" id="ARBA00022655"/>
    </source>
</evidence>
<evidence type="ECO:0000256" key="5">
    <source>
        <dbReference type="ARBA" id="ARBA00022598"/>
    </source>
</evidence>
<dbReference type="InterPro" id="IPR027417">
    <property type="entry name" value="P-loop_NTPase"/>
</dbReference>
<evidence type="ECO:0000256" key="7">
    <source>
        <dbReference type="ARBA" id="ARBA00022679"/>
    </source>
</evidence>
<dbReference type="NCBIfam" id="TIGR00018">
    <property type="entry name" value="panC"/>
    <property type="match status" value="1"/>
</dbReference>
<keyword evidence="4 15" id="KW-0963">Cytoplasm</keyword>
<dbReference type="HAMAP" id="MF_01349">
    <property type="entry name" value="PanCY"/>
    <property type="match status" value="1"/>
</dbReference>
<comment type="similarity">
    <text evidence="2">Belongs to the pantothenate synthetase family.</text>
</comment>
<sequence>MRLLTTVAALRCYLAKRRSENQLCQSEELLSNEATSWYQTPVGLVPTMGALHQGHLSLIERARRENATVIVSIFVNPLQFGPNEDFQRYPRTLEADGQFCEQAGVDAIFAPSPEELGVPQKSIQDSIVTQVIPPSAMISRLCGRSRLGHFQGVATIVTKLFNLVQPDRAYFGQKDGQQLAIIRKLVADLNLPTEIVACPTVREASGLALSSRNQYLTATQKQQAAALYRGLRQAEAAFKAGVRNTSTLIAAVEQELAMVTTVLVEYIELVEPTTLMSLEEVKEEGMLAIAARLGSTRLIDNTILRDRSPVIAIDGPAGAGKSTVARQVAANLGLVYLDTGAMYRAFTWLVLQEEIALDDECAIAELANLCVIELTPGENLQSPVRVWINHTDVTQVIRTPGVTSKVSAIAAQSAVREALVKQQQNWGKKGGLVAEGRDIGTHVFPDAEVKIFLTASVSERARRRQQDFKKQGQPEVSLEQLEKDIAERDWKDSTRKVSPLQKAADAIEIQTDGLSISEVTAKIIDFYQQRLSQL</sequence>
<comment type="pathway">
    <text evidence="1 15">Cofactor biosynthesis; (R)-pantothenate biosynthesis; (R)-pantothenate from (R)-pantoate and beta-alanine: step 1/1.</text>
</comment>
<keyword evidence="9 15" id="KW-0418">Kinase</keyword>
<dbReference type="Gene3D" id="3.30.1300.10">
    <property type="entry name" value="Pantoate-beta-alanine ligase, C-terminal domain"/>
    <property type="match status" value="1"/>
</dbReference>
<feature type="region of interest" description="Cytidylate kinase" evidence="15">
    <location>
        <begin position="303"/>
        <end position="534"/>
    </location>
</feature>
<evidence type="ECO:0000256" key="1">
    <source>
        <dbReference type="ARBA" id="ARBA00004990"/>
    </source>
</evidence>
<comment type="similarity">
    <text evidence="15">In the C-terminal section; belongs to the cytidylate kinase family. Type 1 subfamily.</text>
</comment>
<evidence type="ECO:0000313" key="18">
    <source>
        <dbReference type="Proteomes" id="UP000031549"/>
    </source>
</evidence>
<dbReference type="InterPro" id="IPR003721">
    <property type="entry name" value="Pantoate_ligase"/>
</dbReference>
<feature type="binding site" evidence="15">
    <location>
        <begin position="48"/>
        <end position="55"/>
    </location>
    <ligand>
        <name>ATP</name>
        <dbReference type="ChEBI" id="CHEBI:30616"/>
    </ligand>
</feature>
<feature type="domain" description="Cytidylate kinase" evidence="16">
    <location>
        <begin position="311"/>
        <end position="528"/>
    </location>
</feature>
<evidence type="ECO:0000256" key="15">
    <source>
        <dbReference type="HAMAP-Rule" id="MF_01349"/>
    </source>
</evidence>
<dbReference type="GO" id="GO:0036431">
    <property type="term" value="F:dCMP kinase activity"/>
    <property type="evidence" value="ECO:0007669"/>
    <property type="project" value="InterPro"/>
</dbReference>
<evidence type="ECO:0000256" key="4">
    <source>
        <dbReference type="ARBA" id="ARBA00022490"/>
    </source>
</evidence>
<dbReference type="NCBIfam" id="NF010004">
    <property type="entry name" value="PRK13477.1"/>
    <property type="match status" value="1"/>
</dbReference>
<dbReference type="GO" id="GO:0015940">
    <property type="term" value="P:pantothenate biosynthetic process"/>
    <property type="evidence" value="ECO:0007669"/>
    <property type="project" value="UniProtKB-UniRule"/>
</dbReference>
<dbReference type="EC" id="6.3.2.1" evidence="15"/>
<keyword evidence="18" id="KW-1185">Reference proteome</keyword>
<dbReference type="EC" id="2.7.4.25" evidence="15"/>
<dbReference type="PANTHER" id="PTHR21299">
    <property type="entry name" value="CYTIDYLATE KINASE/PANTOATE-BETA-ALANINE LIGASE"/>
    <property type="match status" value="1"/>
</dbReference>
<evidence type="ECO:0000256" key="13">
    <source>
        <dbReference type="ARBA" id="ARBA00048258"/>
    </source>
</evidence>
<dbReference type="InterPro" id="IPR042176">
    <property type="entry name" value="Pantoate_ligase_C"/>
</dbReference>
<keyword evidence="5 15" id="KW-0436">Ligase</keyword>
<dbReference type="SUPFAM" id="SSF52540">
    <property type="entry name" value="P-loop containing nucleoside triphosphate hydrolases"/>
    <property type="match status" value="1"/>
</dbReference>
<keyword evidence="7 15" id="KW-0808">Transferase</keyword>
<gene>
    <name evidence="15" type="primary">panC/cmk</name>
    <name evidence="17" type="ORF">PI95_010985</name>
</gene>
<protein>
    <recommendedName>
        <fullName evidence="15">Bifunctional pantoate ligase/cytidylate kinase</fullName>
    </recommendedName>
    <domain>
        <recommendedName>
            <fullName evidence="15">Pantothenate synthetase</fullName>
            <shortName evidence="15">PS</shortName>
            <ecNumber evidence="15">6.3.2.1</ecNumber>
        </recommendedName>
        <alternativeName>
            <fullName evidence="15">Pantoate--beta-alanine ligase</fullName>
        </alternativeName>
        <alternativeName>
            <fullName evidence="15">Pantoate-activating enzyme</fullName>
        </alternativeName>
    </domain>
    <domain>
        <recommendedName>
            <fullName evidence="15">Cytidylate kinase</fullName>
            <shortName evidence="15">CK</shortName>
            <ecNumber evidence="15">2.7.4.25</ecNumber>
        </recommendedName>
        <alternativeName>
            <fullName evidence="15">Cytidine monophosphate kinase</fullName>
            <shortName evidence="15">CMP kinase</shortName>
        </alternativeName>
    </domain>
</protein>
<evidence type="ECO:0000256" key="10">
    <source>
        <dbReference type="ARBA" id="ARBA00022840"/>
    </source>
</evidence>
<dbReference type="InterPro" id="IPR014729">
    <property type="entry name" value="Rossmann-like_a/b/a_fold"/>
</dbReference>
<dbReference type="GO" id="GO:0005524">
    <property type="term" value="F:ATP binding"/>
    <property type="evidence" value="ECO:0007669"/>
    <property type="project" value="UniProtKB-UniRule"/>
</dbReference>
<evidence type="ECO:0000256" key="8">
    <source>
        <dbReference type="ARBA" id="ARBA00022741"/>
    </source>
</evidence>
<keyword evidence="11 15" id="KW-0511">Multifunctional enzyme</keyword>
<comment type="caution">
    <text evidence="17">The sequence shown here is derived from an EMBL/GenBank/DDBJ whole genome shotgun (WGS) entry which is preliminary data.</text>
</comment>
<dbReference type="GO" id="GO:0006220">
    <property type="term" value="P:pyrimidine nucleotide metabolic process"/>
    <property type="evidence" value="ECO:0007669"/>
    <property type="project" value="UniProtKB-UniRule"/>
</dbReference>
<evidence type="ECO:0000313" key="17">
    <source>
        <dbReference type="EMBL" id="NEU73070.1"/>
    </source>
</evidence>
<dbReference type="InterPro" id="IPR003136">
    <property type="entry name" value="Cytidylate_kin"/>
</dbReference>
<dbReference type="NCBIfam" id="TIGR00017">
    <property type="entry name" value="cmk"/>
    <property type="match status" value="1"/>
</dbReference>
<feature type="region of interest" description="Pantoate--beta-alanine ligase" evidence="15">
    <location>
        <begin position="1"/>
        <end position="302"/>
    </location>
</feature>
<dbReference type="UniPathway" id="UPA00028">
    <property type="reaction ID" value="UER00005"/>
</dbReference>
<name>A0A846H901_9CYAN</name>
<feature type="binding site" evidence="15">
    <location>
        <position position="79"/>
    </location>
    <ligand>
        <name>beta-alanine</name>
        <dbReference type="ChEBI" id="CHEBI:57966"/>
    </ligand>
</feature>
<evidence type="ECO:0000256" key="11">
    <source>
        <dbReference type="ARBA" id="ARBA00023268"/>
    </source>
</evidence>
<comment type="similarity">
    <text evidence="15">In the N-terminal section; belongs to the pantothenate synthetase family.</text>
</comment>
<comment type="subcellular location">
    <subcellularLocation>
        <location evidence="15">Cytoplasm</location>
    </subcellularLocation>
</comment>
<feature type="binding site" evidence="15">
    <location>
        <begin position="172"/>
        <end position="175"/>
    </location>
    <ligand>
        <name>ATP</name>
        <dbReference type="ChEBI" id="CHEBI:30616"/>
    </ligand>
</feature>
<dbReference type="GO" id="GO:0005829">
    <property type="term" value="C:cytosol"/>
    <property type="evidence" value="ECO:0007669"/>
    <property type="project" value="TreeGrafter"/>
</dbReference>
<comment type="function">
    <text evidence="15">Catalyzes the condensation of pantoate with beta-alanine in an ATP-dependent reaction via a pantoyl-adenylate intermediate.</text>
</comment>
<dbReference type="GO" id="GO:0015949">
    <property type="term" value="P:nucleobase-containing small molecule interconversion"/>
    <property type="evidence" value="ECO:0007669"/>
    <property type="project" value="TreeGrafter"/>
</dbReference>
<comment type="catalytic activity">
    <reaction evidence="13 15">
        <text>(R)-pantoate + beta-alanine + ATP = (R)-pantothenate + AMP + diphosphate + H(+)</text>
        <dbReference type="Rhea" id="RHEA:10912"/>
        <dbReference type="ChEBI" id="CHEBI:15378"/>
        <dbReference type="ChEBI" id="CHEBI:15980"/>
        <dbReference type="ChEBI" id="CHEBI:29032"/>
        <dbReference type="ChEBI" id="CHEBI:30616"/>
        <dbReference type="ChEBI" id="CHEBI:33019"/>
        <dbReference type="ChEBI" id="CHEBI:57966"/>
        <dbReference type="ChEBI" id="CHEBI:456215"/>
        <dbReference type="EC" id="6.3.2.1"/>
    </reaction>
</comment>
<dbReference type="GO" id="GO:0004592">
    <property type="term" value="F:pantoate-beta-alanine ligase activity"/>
    <property type="evidence" value="ECO:0007669"/>
    <property type="project" value="UniProtKB-UniRule"/>
</dbReference>
<dbReference type="CDD" id="cd00560">
    <property type="entry name" value="PanC"/>
    <property type="match status" value="1"/>
</dbReference>
<evidence type="ECO:0000256" key="3">
    <source>
        <dbReference type="ARBA" id="ARBA00009427"/>
    </source>
</evidence>
<feature type="binding site" evidence="15">
    <location>
        <begin position="209"/>
        <end position="212"/>
    </location>
    <ligand>
        <name>ATP</name>
        <dbReference type="ChEBI" id="CHEBI:30616"/>
    </ligand>
</feature>
<dbReference type="HAMAP" id="MF_00238">
    <property type="entry name" value="Cytidyl_kinase_type1"/>
    <property type="match status" value="1"/>
</dbReference>
<dbReference type="PANTHER" id="PTHR21299:SF2">
    <property type="entry name" value="CYTIDYLATE KINASE"/>
    <property type="match status" value="1"/>
</dbReference>
<evidence type="ECO:0000256" key="2">
    <source>
        <dbReference type="ARBA" id="ARBA00009256"/>
    </source>
</evidence>
<evidence type="ECO:0000256" key="9">
    <source>
        <dbReference type="ARBA" id="ARBA00022777"/>
    </source>
</evidence>